<feature type="transmembrane region" description="Helical" evidence="5">
    <location>
        <begin position="6"/>
        <end position="29"/>
    </location>
</feature>
<feature type="transmembrane region" description="Helical" evidence="5">
    <location>
        <begin position="208"/>
        <end position="229"/>
    </location>
</feature>
<evidence type="ECO:0000256" key="4">
    <source>
        <dbReference type="ARBA" id="ARBA00023136"/>
    </source>
</evidence>
<dbReference type="AlphaFoldDB" id="A0A087M7D7"/>
<evidence type="ECO:0000313" key="6">
    <source>
        <dbReference type="EMBL" id="KFL32790.1"/>
    </source>
</evidence>
<keyword evidence="7" id="KW-1185">Reference proteome</keyword>
<proteinExistence type="inferred from homology"/>
<dbReference type="InterPro" id="IPR051598">
    <property type="entry name" value="TSUP/Inactive_protease-like"/>
</dbReference>
<comment type="subcellular location">
    <subcellularLocation>
        <location evidence="5">Cell membrane</location>
        <topology evidence="5">Multi-pass membrane protein</topology>
    </subcellularLocation>
    <subcellularLocation>
        <location evidence="1">Membrane</location>
        <topology evidence="1">Multi-pass membrane protein</topology>
    </subcellularLocation>
</comment>
<evidence type="ECO:0000256" key="1">
    <source>
        <dbReference type="ARBA" id="ARBA00004141"/>
    </source>
</evidence>
<dbReference type="Proteomes" id="UP000028981">
    <property type="component" value="Unassembled WGS sequence"/>
</dbReference>
<sequence length="261" mass="27180">MGSEFFIFLVVGFLAQIVDGALGMAYGVVSSTMLLSFGVPPAAASASVHAAEMFTTAASATSHVRNHNVNWRLFWRLAPAGIVGGVLGTYVLTAIDGAMLRPFVTVYLGLLGVYILYRAFRARGPYHEPKTQIVLPLGVAGGFVDAAGGGGWGPIVTSSLIGSGGAPRYVVGTVNTVEFFVTTAVSVAFITALLTGHWADAEGIDQHLWSVAGLVAGGILAAPLAGFVVRILPAKRLMLLVGTLVIALAGYQTWELLFKAS</sequence>
<feature type="transmembrane region" description="Helical" evidence="5">
    <location>
        <begin position="73"/>
        <end position="92"/>
    </location>
</feature>
<dbReference type="PANTHER" id="PTHR43701">
    <property type="entry name" value="MEMBRANE TRANSPORTER PROTEIN MJ0441-RELATED"/>
    <property type="match status" value="1"/>
</dbReference>
<accession>A0A087M7D7</accession>
<keyword evidence="5" id="KW-1003">Cell membrane</keyword>
<feature type="transmembrane region" description="Helical" evidence="5">
    <location>
        <begin position="177"/>
        <end position="196"/>
    </location>
</feature>
<name>A0A087M7D7_9HYPH</name>
<organism evidence="6 7">
    <name type="scientific">Devosia riboflavina</name>
    <dbReference type="NCBI Taxonomy" id="46914"/>
    <lineage>
        <taxon>Bacteria</taxon>
        <taxon>Pseudomonadati</taxon>
        <taxon>Pseudomonadota</taxon>
        <taxon>Alphaproteobacteria</taxon>
        <taxon>Hyphomicrobiales</taxon>
        <taxon>Devosiaceae</taxon>
        <taxon>Devosia</taxon>
    </lineage>
</organism>
<feature type="transmembrane region" description="Helical" evidence="5">
    <location>
        <begin position="98"/>
        <end position="117"/>
    </location>
</feature>
<dbReference type="GO" id="GO:0005886">
    <property type="term" value="C:plasma membrane"/>
    <property type="evidence" value="ECO:0007669"/>
    <property type="project" value="UniProtKB-SubCell"/>
</dbReference>
<dbReference type="RefSeq" id="WP_035077934.1">
    <property type="nucleotide sequence ID" value="NZ_JQGC01000001.1"/>
</dbReference>
<comment type="similarity">
    <text evidence="5">Belongs to the 4-toluene sulfonate uptake permease (TSUP) (TC 2.A.102) family.</text>
</comment>
<gene>
    <name evidence="6" type="ORF">JP75_01170</name>
</gene>
<dbReference type="PANTHER" id="PTHR43701:SF12">
    <property type="entry name" value="MEMBRANE TRANSPORTER PROTEIN YTNM-RELATED"/>
    <property type="match status" value="1"/>
</dbReference>
<keyword evidence="2 5" id="KW-0812">Transmembrane</keyword>
<protein>
    <recommendedName>
        <fullName evidence="5">Probable membrane transporter protein</fullName>
    </recommendedName>
</protein>
<reference evidence="6 7" key="1">
    <citation type="submission" date="2014-08" db="EMBL/GenBank/DDBJ databases">
        <authorList>
            <person name="Hassan Y.I."/>
            <person name="Lepp D."/>
            <person name="Zhou T."/>
        </authorList>
    </citation>
    <scope>NUCLEOTIDE SEQUENCE [LARGE SCALE GENOMIC DNA]</scope>
    <source>
        <strain evidence="6 7">IFO13584</strain>
    </source>
</reference>
<dbReference type="Pfam" id="PF01925">
    <property type="entry name" value="TauE"/>
    <property type="match status" value="1"/>
</dbReference>
<keyword evidence="4 5" id="KW-0472">Membrane</keyword>
<dbReference type="InterPro" id="IPR002781">
    <property type="entry name" value="TM_pro_TauE-like"/>
</dbReference>
<evidence type="ECO:0000256" key="2">
    <source>
        <dbReference type="ARBA" id="ARBA00022692"/>
    </source>
</evidence>
<evidence type="ECO:0000256" key="5">
    <source>
        <dbReference type="RuleBase" id="RU363041"/>
    </source>
</evidence>
<evidence type="ECO:0000256" key="3">
    <source>
        <dbReference type="ARBA" id="ARBA00022989"/>
    </source>
</evidence>
<comment type="caution">
    <text evidence="6">The sequence shown here is derived from an EMBL/GenBank/DDBJ whole genome shotgun (WGS) entry which is preliminary data.</text>
</comment>
<feature type="transmembrane region" description="Helical" evidence="5">
    <location>
        <begin position="236"/>
        <end position="254"/>
    </location>
</feature>
<dbReference type="EMBL" id="JQGC01000001">
    <property type="protein sequence ID" value="KFL32790.1"/>
    <property type="molecule type" value="Genomic_DNA"/>
</dbReference>
<evidence type="ECO:0000313" key="7">
    <source>
        <dbReference type="Proteomes" id="UP000028981"/>
    </source>
</evidence>
<keyword evidence="3 5" id="KW-1133">Transmembrane helix</keyword>